<dbReference type="InParanoid" id="A0A163IZI0"/>
<feature type="compositionally biased region" description="Low complexity" evidence="1">
    <location>
        <begin position="85"/>
        <end position="100"/>
    </location>
</feature>
<feature type="transmembrane region" description="Helical" evidence="2">
    <location>
        <begin position="129"/>
        <end position="148"/>
    </location>
</feature>
<keyword evidence="2" id="KW-0472">Membrane</keyword>
<dbReference type="Proteomes" id="UP000078561">
    <property type="component" value="Unassembled WGS sequence"/>
</dbReference>
<feature type="transmembrane region" description="Helical" evidence="2">
    <location>
        <begin position="495"/>
        <end position="512"/>
    </location>
</feature>
<keyword evidence="2" id="KW-1133">Transmembrane helix</keyword>
<keyword evidence="3" id="KW-0732">Signal</keyword>
<sequence>MRFYYTSLLLLVLFVINVVCKGGGGGGRGGGGGGGSSGGGSSGGGSSGGGGRGGTGGTGSSGGGSAPAGARSPGGGIAAGGGSGSFNSKSPPSYSSSTSRQTYTNYNPTYSGAYGSGHYSGYYGTYRPGFPYFFVFPSFMFMGYYGAYHRYNNQGAYYAPQMSSQGSGSSNIMVNGTAYSSDKDNYHYTINVLARNDQFATIDMSYFASSDLETHPADFIYRLTMAHVVEFDDLNNNGFYDAQEPILAISSLQKVNWQPLVINNRTVTNNADQTYLETVTAANVTYNNTASDQSSNNSTTFGISLALRFTNLQLNNTAAIPLQPNSVQYDVQLSNYPAIKAGAVNPRVSIAQVITTKPFTNTVTDVNVTTPLDIGRQIKTNVTYGASVGNYSEGRLEYQPTVNITNMAGVGTSTWTNLMDPAQVNRGNDPYTWGWGDLGVDARTNTMFLVTMNGGNNSTAASYQMSGLAYLDTDIINSAINGGVSSLMMSSGTKLLTHGITALTVLILVGLSV</sequence>
<proteinExistence type="predicted"/>
<keyword evidence="2" id="KW-0812">Transmembrane</keyword>
<evidence type="ECO:0000256" key="1">
    <source>
        <dbReference type="SAM" id="MobiDB-lite"/>
    </source>
</evidence>
<keyword evidence="5" id="KW-1185">Reference proteome</keyword>
<reference evidence="4" key="1">
    <citation type="submission" date="2016-04" db="EMBL/GenBank/DDBJ databases">
        <authorList>
            <person name="Evans L.H."/>
            <person name="Alamgir A."/>
            <person name="Owens N."/>
            <person name="Weber N.D."/>
            <person name="Virtaneva K."/>
            <person name="Barbian K."/>
            <person name="Babar A."/>
            <person name="Rosenke K."/>
        </authorList>
    </citation>
    <scope>NUCLEOTIDE SEQUENCE [LARGE SCALE GENOMIC DNA]</scope>
    <source>
        <strain evidence="4">CBS 101.48</strain>
    </source>
</reference>
<evidence type="ECO:0000313" key="4">
    <source>
        <dbReference type="EMBL" id="SAL96272.1"/>
    </source>
</evidence>
<feature type="signal peptide" evidence="3">
    <location>
        <begin position="1"/>
        <end position="22"/>
    </location>
</feature>
<dbReference type="STRING" id="4829.A0A163IZI0"/>
<evidence type="ECO:0000256" key="2">
    <source>
        <dbReference type="SAM" id="Phobius"/>
    </source>
</evidence>
<evidence type="ECO:0000256" key="3">
    <source>
        <dbReference type="SAM" id="SignalP"/>
    </source>
</evidence>
<gene>
    <name evidence="4" type="primary">ABSGL_01667.1 scaffold 2050</name>
</gene>
<name>A0A163IZI0_ABSGL</name>
<dbReference type="EMBL" id="LT550892">
    <property type="protein sequence ID" value="SAL96272.1"/>
    <property type="molecule type" value="Genomic_DNA"/>
</dbReference>
<protein>
    <submittedName>
        <fullName evidence="4">Uncharacterized protein</fullName>
    </submittedName>
</protein>
<dbReference type="AlphaFoldDB" id="A0A163IZI0"/>
<feature type="compositionally biased region" description="Gly residues" evidence="1">
    <location>
        <begin position="27"/>
        <end position="84"/>
    </location>
</feature>
<dbReference type="OMA" id="QFATIDM"/>
<dbReference type="OrthoDB" id="2124915at2759"/>
<feature type="chain" id="PRO_5007843233" evidence="3">
    <location>
        <begin position="23"/>
        <end position="513"/>
    </location>
</feature>
<feature type="region of interest" description="Disordered" evidence="1">
    <location>
        <begin position="27"/>
        <end position="100"/>
    </location>
</feature>
<evidence type="ECO:0000313" key="5">
    <source>
        <dbReference type="Proteomes" id="UP000078561"/>
    </source>
</evidence>
<organism evidence="4">
    <name type="scientific">Absidia glauca</name>
    <name type="common">Pin mould</name>
    <dbReference type="NCBI Taxonomy" id="4829"/>
    <lineage>
        <taxon>Eukaryota</taxon>
        <taxon>Fungi</taxon>
        <taxon>Fungi incertae sedis</taxon>
        <taxon>Mucoromycota</taxon>
        <taxon>Mucoromycotina</taxon>
        <taxon>Mucoromycetes</taxon>
        <taxon>Mucorales</taxon>
        <taxon>Cunninghamellaceae</taxon>
        <taxon>Absidia</taxon>
    </lineage>
</organism>
<accession>A0A163IZI0</accession>